<dbReference type="Proteomes" id="UP000290287">
    <property type="component" value="Unassembled WGS sequence"/>
</dbReference>
<evidence type="ECO:0000313" key="3">
    <source>
        <dbReference type="Proteomes" id="UP000290287"/>
    </source>
</evidence>
<reference evidence="2 3" key="1">
    <citation type="submission" date="2017-10" db="EMBL/GenBank/DDBJ databases">
        <title>Nyctiphanis sp. nov., isolated from the stomach of the euphausiid Nyctiphanes simplex (Hansen, 1911) in the Gulf of California.</title>
        <authorList>
            <person name="Gomez-Gil B."/>
            <person name="Aguilar-Mendez M."/>
            <person name="Lopez-Cortes A."/>
            <person name="Gomez-Gutierrez J."/>
            <person name="Roque A."/>
            <person name="Lang E."/>
            <person name="Gonzalez-Castillo A."/>
        </authorList>
    </citation>
    <scope>NUCLEOTIDE SEQUENCE [LARGE SCALE GENOMIC DNA]</scope>
    <source>
        <strain evidence="2 3">CAIM 600</strain>
    </source>
</reference>
<name>A0A4Q0YLE8_9GAMM</name>
<dbReference type="AlphaFoldDB" id="A0A4Q0YLE8"/>
<proteinExistence type="predicted"/>
<feature type="region of interest" description="Disordered" evidence="1">
    <location>
        <begin position="25"/>
        <end position="58"/>
    </location>
</feature>
<gene>
    <name evidence="2" type="ORF">CS022_20515</name>
</gene>
<accession>A0A4Q0YLE8</accession>
<protein>
    <submittedName>
        <fullName evidence="2">Uncharacterized protein</fullName>
    </submittedName>
</protein>
<dbReference type="RefSeq" id="WP_129123794.1">
    <property type="nucleotide sequence ID" value="NZ_PEIB01000035.1"/>
</dbReference>
<sequence length="150" mass="17005">MICLAIAAIGVVAAGGAALLGALKHKKKHKPAPPEHKPVAKPPEHKPPEKPKPECPKHKHCCGKYHNGGSKNEMYLKYKLQQQQMQIQHMQMQLMQFYAMLRGSTFYPGSFLPPPFVCCHRPQIIPYGKPKPTYSMPLEWLRNSPPNRYL</sequence>
<dbReference type="EMBL" id="PEIB01000035">
    <property type="protein sequence ID" value="RXJ71590.1"/>
    <property type="molecule type" value="Genomic_DNA"/>
</dbReference>
<feature type="compositionally biased region" description="Basic and acidic residues" evidence="1">
    <location>
        <begin position="32"/>
        <end position="56"/>
    </location>
</feature>
<evidence type="ECO:0000313" key="2">
    <source>
        <dbReference type="EMBL" id="RXJ71590.1"/>
    </source>
</evidence>
<organism evidence="2 3">
    <name type="scientific">Veronia nyctiphanis</name>
    <dbReference type="NCBI Taxonomy" id="1278244"/>
    <lineage>
        <taxon>Bacteria</taxon>
        <taxon>Pseudomonadati</taxon>
        <taxon>Pseudomonadota</taxon>
        <taxon>Gammaproteobacteria</taxon>
        <taxon>Vibrionales</taxon>
        <taxon>Vibrionaceae</taxon>
        <taxon>Veronia</taxon>
    </lineage>
</organism>
<keyword evidence="3" id="KW-1185">Reference proteome</keyword>
<evidence type="ECO:0000256" key="1">
    <source>
        <dbReference type="SAM" id="MobiDB-lite"/>
    </source>
</evidence>
<comment type="caution">
    <text evidence="2">The sequence shown here is derived from an EMBL/GenBank/DDBJ whole genome shotgun (WGS) entry which is preliminary data.</text>
</comment>